<feature type="transmembrane region" description="Helical" evidence="10">
    <location>
        <begin position="53"/>
        <end position="71"/>
    </location>
</feature>
<evidence type="ECO:0000256" key="6">
    <source>
        <dbReference type="ARBA" id="ARBA00022692"/>
    </source>
</evidence>
<name>A0A174BPH0_9FIRM</name>
<feature type="transmembrane region" description="Helical" evidence="10">
    <location>
        <begin position="189"/>
        <end position="213"/>
    </location>
</feature>
<dbReference type="GO" id="GO:0042910">
    <property type="term" value="F:xenobiotic transmembrane transporter activity"/>
    <property type="evidence" value="ECO:0007669"/>
    <property type="project" value="InterPro"/>
</dbReference>
<evidence type="ECO:0000256" key="9">
    <source>
        <dbReference type="ARBA" id="ARBA00023251"/>
    </source>
</evidence>
<dbReference type="Proteomes" id="UP000095544">
    <property type="component" value="Unassembled WGS sequence"/>
</dbReference>
<dbReference type="InterPro" id="IPR045070">
    <property type="entry name" value="MATE_MepA-like"/>
</dbReference>
<evidence type="ECO:0000256" key="10">
    <source>
        <dbReference type="SAM" id="Phobius"/>
    </source>
</evidence>
<feature type="transmembrane region" description="Helical" evidence="10">
    <location>
        <begin position="314"/>
        <end position="337"/>
    </location>
</feature>
<dbReference type="CDD" id="cd13143">
    <property type="entry name" value="MATE_MepA_like"/>
    <property type="match status" value="1"/>
</dbReference>
<feature type="transmembrane region" description="Helical" evidence="10">
    <location>
        <begin position="242"/>
        <end position="263"/>
    </location>
</feature>
<keyword evidence="9" id="KW-0046">Antibiotic resistance</keyword>
<feature type="transmembrane region" description="Helical" evidence="10">
    <location>
        <begin position="134"/>
        <end position="151"/>
    </location>
</feature>
<protein>
    <recommendedName>
        <fullName evidence="3">Multidrug export protein MepA</fullName>
    </recommendedName>
</protein>
<feature type="transmembrane region" description="Helical" evidence="10">
    <location>
        <begin position="12"/>
        <end position="33"/>
    </location>
</feature>
<evidence type="ECO:0000256" key="5">
    <source>
        <dbReference type="ARBA" id="ARBA00022475"/>
    </source>
</evidence>
<feature type="transmembrane region" description="Helical" evidence="10">
    <location>
        <begin position="269"/>
        <end position="293"/>
    </location>
</feature>
<evidence type="ECO:0000256" key="4">
    <source>
        <dbReference type="ARBA" id="ARBA00022448"/>
    </source>
</evidence>
<proteinExistence type="inferred from homology"/>
<feature type="transmembrane region" description="Helical" evidence="10">
    <location>
        <begin position="163"/>
        <end position="183"/>
    </location>
</feature>
<sequence>MSLSIAKDFRFFSLLRFALPTMIMMVFTSLYTIVDGIFISRFVGSNALSSANIVFPVINLIIAVGVMFASGGSALIAKKLGEHKEKEANQDLSLIIATSLFLSVVILAAGTLFLEPVVRLLGSTDILVADCKGYLGMLLFFAPACILQLLFQTFFVTAGRPHLGLILTIMGGIVNMILDYVFMGPLQMGIQGAALATGLGQVIPALAGLVYFFSGKNTLRIVKPHFSLSTLLKSCANGSSEMVTNVSTAVVTFLFNIVMLRLLGEAGVAAITIVLYGQFLFNALYFGFSMGVAPVISYNYGRNNISLLQRIFKICTGFVAISSLIATAVALVLSPYIVEIFTPAGSPTYEIAKTGFFLFSFNFIFAGMNIFASAMFTAFSDGPVSAAISFARTFIFIVASILLLPELLGVTGVWLSVPAAECVTLLLSFFFFYTKRNKYHYIGKKEVHEFIKGF</sequence>
<dbReference type="RefSeq" id="WP_050639411.1">
    <property type="nucleotide sequence ID" value="NZ_CABKUE010000006.1"/>
</dbReference>
<keyword evidence="8 10" id="KW-0472">Membrane</keyword>
<keyword evidence="7 10" id="KW-1133">Transmembrane helix</keyword>
<dbReference type="PIRSF" id="PIRSF006603">
    <property type="entry name" value="DinF"/>
    <property type="match status" value="1"/>
</dbReference>
<evidence type="ECO:0000256" key="8">
    <source>
        <dbReference type="ARBA" id="ARBA00023136"/>
    </source>
</evidence>
<gene>
    <name evidence="11" type="primary">mepA_4</name>
    <name evidence="11" type="ORF">ERS852491_01059</name>
</gene>
<dbReference type="OrthoDB" id="9808954at2"/>
<feature type="transmembrane region" description="Helical" evidence="10">
    <location>
        <begin position="411"/>
        <end position="434"/>
    </location>
</feature>
<dbReference type="STRING" id="39482.ERS852491_01059"/>
<reference evidence="11 12" key="1">
    <citation type="submission" date="2015-09" db="EMBL/GenBank/DDBJ databases">
        <authorList>
            <consortium name="Pathogen Informatics"/>
        </authorList>
    </citation>
    <scope>NUCLEOTIDE SEQUENCE [LARGE SCALE GENOMIC DNA]</scope>
    <source>
        <strain evidence="11 12">2789STDY5834876</strain>
    </source>
</reference>
<dbReference type="InterPro" id="IPR051327">
    <property type="entry name" value="MATE_MepA_subfamily"/>
</dbReference>
<keyword evidence="5" id="KW-1003">Cell membrane</keyword>
<dbReference type="Pfam" id="PF01554">
    <property type="entry name" value="MatE"/>
    <property type="match status" value="2"/>
</dbReference>
<comment type="subcellular location">
    <subcellularLocation>
        <location evidence="1">Cell membrane</location>
        <topology evidence="1">Multi-pass membrane protein</topology>
    </subcellularLocation>
</comment>
<dbReference type="InterPro" id="IPR002528">
    <property type="entry name" value="MATE_fam"/>
</dbReference>
<evidence type="ECO:0000256" key="3">
    <source>
        <dbReference type="ARBA" id="ARBA00022106"/>
    </source>
</evidence>
<evidence type="ECO:0000256" key="2">
    <source>
        <dbReference type="ARBA" id="ARBA00008417"/>
    </source>
</evidence>
<feature type="transmembrane region" description="Helical" evidence="10">
    <location>
        <begin position="92"/>
        <end position="114"/>
    </location>
</feature>
<dbReference type="AlphaFoldDB" id="A0A174BPH0"/>
<dbReference type="GO" id="GO:0015297">
    <property type="term" value="F:antiporter activity"/>
    <property type="evidence" value="ECO:0007669"/>
    <property type="project" value="InterPro"/>
</dbReference>
<accession>A0A174BPH0</accession>
<evidence type="ECO:0000256" key="1">
    <source>
        <dbReference type="ARBA" id="ARBA00004651"/>
    </source>
</evidence>
<dbReference type="GO" id="GO:0005886">
    <property type="term" value="C:plasma membrane"/>
    <property type="evidence" value="ECO:0007669"/>
    <property type="project" value="UniProtKB-SubCell"/>
</dbReference>
<dbReference type="PANTHER" id="PTHR43823">
    <property type="entry name" value="SPORULATION PROTEIN YKVU"/>
    <property type="match status" value="1"/>
</dbReference>
<dbReference type="GO" id="GO:0046677">
    <property type="term" value="P:response to antibiotic"/>
    <property type="evidence" value="ECO:0007669"/>
    <property type="project" value="UniProtKB-KW"/>
</dbReference>
<dbReference type="PANTHER" id="PTHR43823:SF3">
    <property type="entry name" value="MULTIDRUG EXPORT PROTEIN MEPA"/>
    <property type="match status" value="1"/>
</dbReference>
<dbReference type="EMBL" id="CYZU01000007">
    <property type="protein sequence ID" value="CUO01498.1"/>
    <property type="molecule type" value="Genomic_DNA"/>
</dbReference>
<comment type="similarity">
    <text evidence="2">Belongs to the multi antimicrobial extrusion (MATE) (TC 2.A.66.1) family. MepA subfamily.</text>
</comment>
<evidence type="ECO:0000313" key="12">
    <source>
        <dbReference type="Proteomes" id="UP000095544"/>
    </source>
</evidence>
<feature type="transmembrane region" description="Helical" evidence="10">
    <location>
        <begin position="386"/>
        <end position="405"/>
    </location>
</feature>
<feature type="transmembrane region" description="Helical" evidence="10">
    <location>
        <begin position="357"/>
        <end position="379"/>
    </location>
</feature>
<dbReference type="InterPro" id="IPR048279">
    <property type="entry name" value="MdtK-like"/>
</dbReference>
<keyword evidence="6 10" id="KW-0812">Transmembrane</keyword>
<keyword evidence="4" id="KW-0813">Transport</keyword>
<evidence type="ECO:0000256" key="7">
    <source>
        <dbReference type="ARBA" id="ARBA00022989"/>
    </source>
</evidence>
<evidence type="ECO:0000313" key="11">
    <source>
        <dbReference type="EMBL" id="CUO01498.1"/>
    </source>
</evidence>
<organism evidence="11 12">
    <name type="scientific">Faecalicatena contorta</name>
    <dbReference type="NCBI Taxonomy" id="39482"/>
    <lineage>
        <taxon>Bacteria</taxon>
        <taxon>Bacillati</taxon>
        <taxon>Bacillota</taxon>
        <taxon>Clostridia</taxon>
        <taxon>Lachnospirales</taxon>
        <taxon>Lachnospiraceae</taxon>
        <taxon>Faecalicatena</taxon>
    </lineage>
</organism>